<sequence>MTLIADTDTKGLWTAADKPRSGSHALIVGVSDYPYLSGGSARERAPNSGGLGQLALSAVTAARMFDWFSKAGRVAGAPVASCRLLLAPSAGEMAEINRLTNGHFARPDFAVLRGAIEAWRDAIYKGRTGDENTAFFFFSGHGVEHLASPALLAADILDPNAAGSEARAVAIEAVARAVKTSGIDRALFFVDACRNAPALAMTLNIVGDEVLKPQPYLAKSPDAVISLQSTRSGLQSFQVPGEDATIFGRALLEALQGAPPEFVPYDTHGTPWRLVFASLESHVKNRVRELLAAHTAAKIQPVEPSGIPYDGAMIVAERAPAVVMVGLAPEPPEAAPPDSAPPDSEGPGSSGGGPAPEIAWTPEIKLDELALDSIVSKRADTMLRRFKTFRAGIDAAPGGGGGDLLDFRTMHDILGHESVTGPFLNALSIRDAWSGARLSAQEFKLTQGRSNEVGDSLTSWIDVEIPPGKGQVVWFGVAGMGDVSFGVAIPRDAALAMPVRLDVGFSRSGRDWAVEQFSARLGEPRGDDTASKMFWRPLWELQRIEAFSDLAAAGLKIRGLDDLLDIVVRKVESPVAAAIAMSLLLRSGNLDVLKDWPRNLASWFPWLPDGSILWAETLLRRAEGRPIDPKAQEEAFSYFVKSATQGPPLLTPSLRMAITQMQMWRSRSKPDAPKPDDPKPADPKPDPKAAALAGASRVIETAARHLVSGSLFASFARIVSADPPMSALTAADVLSRAR</sequence>
<accession>A0ABX2CF35</accession>
<organism evidence="3 4">
    <name type="scientific">Bradyrhizobium aeschynomenes</name>
    <dbReference type="NCBI Taxonomy" id="2734909"/>
    <lineage>
        <taxon>Bacteria</taxon>
        <taxon>Pseudomonadati</taxon>
        <taxon>Pseudomonadota</taxon>
        <taxon>Alphaproteobacteria</taxon>
        <taxon>Hyphomicrobiales</taxon>
        <taxon>Nitrobacteraceae</taxon>
        <taxon>Bradyrhizobium</taxon>
    </lineage>
</organism>
<gene>
    <name evidence="3" type="ORF">HL667_13095</name>
</gene>
<feature type="domain" description="Peptidase C14 caspase" evidence="2">
    <location>
        <begin position="125"/>
        <end position="257"/>
    </location>
</feature>
<proteinExistence type="predicted"/>
<evidence type="ECO:0000256" key="1">
    <source>
        <dbReference type="SAM" id="MobiDB-lite"/>
    </source>
</evidence>
<evidence type="ECO:0000313" key="4">
    <source>
        <dbReference type="Proteomes" id="UP000886476"/>
    </source>
</evidence>
<dbReference type="SUPFAM" id="SSF52129">
    <property type="entry name" value="Caspase-like"/>
    <property type="match status" value="1"/>
</dbReference>
<dbReference type="InterPro" id="IPR011600">
    <property type="entry name" value="Pept_C14_caspase"/>
</dbReference>
<comment type="caution">
    <text evidence="3">The sequence shown here is derived from an EMBL/GenBank/DDBJ whole genome shotgun (WGS) entry which is preliminary data.</text>
</comment>
<protein>
    <recommendedName>
        <fullName evidence="2">Peptidase C14 caspase domain-containing protein</fullName>
    </recommendedName>
</protein>
<keyword evidence="4" id="KW-1185">Reference proteome</keyword>
<feature type="compositionally biased region" description="Basic and acidic residues" evidence="1">
    <location>
        <begin position="668"/>
        <end position="687"/>
    </location>
</feature>
<feature type="region of interest" description="Disordered" evidence="1">
    <location>
        <begin position="664"/>
        <end position="689"/>
    </location>
</feature>
<evidence type="ECO:0000313" key="3">
    <source>
        <dbReference type="EMBL" id="NPU65932.1"/>
    </source>
</evidence>
<dbReference type="RefSeq" id="WP_172111004.1">
    <property type="nucleotide sequence ID" value="NZ_JABFDN010000003.1"/>
</dbReference>
<dbReference type="InterPro" id="IPR029030">
    <property type="entry name" value="Caspase-like_dom_sf"/>
</dbReference>
<dbReference type="Pfam" id="PF00656">
    <property type="entry name" value="Peptidase_C14"/>
    <property type="match status" value="1"/>
</dbReference>
<dbReference type="Gene3D" id="3.40.50.1460">
    <property type="match status" value="1"/>
</dbReference>
<dbReference type="EMBL" id="JABFDN010000003">
    <property type="protein sequence ID" value="NPU65932.1"/>
    <property type="molecule type" value="Genomic_DNA"/>
</dbReference>
<feature type="region of interest" description="Disordered" evidence="1">
    <location>
        <begin position="328"/>
        <end position="358"/>
    </location>
</feature>
<feature type="compositionally biased region" description="Pro residues" evidence="1">
    <location>
        <begin position="329"/>
        <end position="340"/>
    </location>
</feature>
<name>A0ABX2CF35_9BRAD</name>
<dbReference type="Proteomes" id="UP000886476">
    <property type="component" value="Unassembled WGS sequence"/>
</dbReference>
<reference evidence="3" key="1">
    <citation type="submission" date="2020-05" db="EMBL/GenBank/DDBJ databases">
        <title>Nod-independent and nitrogen-fixing Bradyrhizobium aeschynomene sp. nov. isolated from nodules of Aeschynomene indica.</title>
        <authorList>
            <person name="Zhang Z."/>
        </authorList>
    </citation>
    <scope>NUCLEOTIDE SEQUENCE</scope>
    <source>
        <strain evidence="3">83012</strain>
    </source>
</reference>
<evidence type="ECO:0000259" key="2">
    <source>
        <dbReference type="Pfam" id="PF00656"/>
    </source>
</evidence>